<dbReference type="InterPro" id="IPR001138">
    <property type="entry name" value="Zn2Cys6_DnaBD"/>
</dbReference>
<dbReference type="Pfam" id="PF04082">
    <property type="entry name" value="Fungal_trans"/>
    <property type="match status" value="1"/>
</dbReference>
<evidence type="ECO:0000256" key="2">
    <source>
        <dbReference type="ARBA" id="ARBA00023242"/>
    </source>
</evidence>
<dbReference type="Gene3D" id="4.10.240.10">
    <property type="entry name" value="Zn(2)-C6 fungal-type DNA-binding domain"/>
    <property type="match status" value="1"/>
</dbReference>
<dbReference type="GO" id="GO:0008270">
    <property type="term" value="F:zinc ion binding"/>
    <property type="evidence" value="ECO:0007669"/>
    <property type="project" value="InterPro"/>
</dbReference>
<dbReference type="SMART" id="SM00066">
    <property type="entry name" value="GAL4"/>
    <property type="match status" value="1"/>
</dbReference>
<reference evidence="5 6" key="1">
    <citation type="journal article" date="2018" name="Front. Microbiol.">
        <title>Prospects for Fungal Bioremediation of Acidic Radioactive Waste Sites: Characterization and Genome Sequence of Rhodotorula taiwanensis MD1149.</title>
        <authorList>
            <person name="Tkavc R."/>
            <person name="Matrosova V.Y."/>
            <person name="Grichenko O.E."/>
            <person name="Gostincar C."/>
            <person name="Volpe R.P."/>
            <person name="Klimenkova P."/>
            <person name="Gaidamakova E.K."/>
            <person name="Zhou C.E."/>
            <person name="Stewart B.J."/>
            <person name="Lyman M.G."/>
            <person name="Malfatti S.A."/>
            <person name="Rubinfeld B."/>
            <person name="Courtot M."/>
            <person name="Singh J."/>
            <person name="Dalgard C.L."/>
            <person name="Hamilton T."/>
            <person name="Frey K.G."/>
            <person name="Gunde-Cimerman N."/>
            <person name="Dugan L."/>
            <person name="Daly M.J."/>
        </authorList>
    </citation>
    <scope>NUCLEOTIDE SEQUENCE [LARGE SCALE GENOMIC DNA]</scope>
    <source>
        <strain evidence="5 6">MD1149</strain>
    </source>
</reference>
<gene>
    <name evidence="5" type="ORF">BMF94_4143</name>
</gene>
<dbReference type="PANTHER" id="PTHR47783:SF1">
    <property type="entry name" value="ZN(II)2CYS6 TRANSCRIPTION FACTOR (EUROFUNG)"/>
    <property type="match status" value="1"/>
</dbReference>
<dbReference type="CDD" id="cd12148">
    <property type="entry name" value="fungal_TF_MHR"/>
    <property type="match status" value="1"/>
</dbReference>
<feature type="region of interest" description="Disordered" evidence="3">
    <location>
        <begin position="77"/>
        <end position="130"/>
    </location>
</feature>
<feature type="region of interest" description="Disordered" evidence="3">
    <location>
        <begin position="702"/>
        <end position="725"/>
    </location>
</feature>
<dbReference type="InterPro" id="IPR007219">
    <property type="entry name" value="XnlR_reg_dom"/>
</dbReference>
<comment type="caution">
    <text evidence="5">The sequence shown here is derived from an EMBL/GenBank/DDBJ whole genome shotgun (WGS) entry which is preliminary data.</text>
</comment>
<dbReference type="SUPFAM" id="SSF57701">
    <property type="entry name" value="Zn2/Cys6 DNA-binding domain"/>
    <property type="match status" value="1"/>
</dbReference>
<organism evidence="5 6">
    <name type="scientific">Rhodotorula taiwanensis</name>
    <dbReference type="NCBI Taxonomy" id="741276"/>
    <lineage>
        <taxon>Eukaryota</taxon>
        <taxon>Fungi</taxon>
        <taxon>Dikarya</taxon>
        <taxon>Basidiomycota</taxon>
        <taxon>Pucciniomycotina</taxon>
        <taxon>Microbotryomycetes</taxon>
        <taxon>Sporidiobolales</taxon>
        <taxon>Sporidiobolaceae</taxon>
        <taxon>Rhodotorula</taxon>
    </lineage>
</organism>
<accession>A0A2S5B7I9</accession>
<feature type="domain" description="Zn(2)-C6 fungal-type" evidence="4">
    <location>
        <begin position="44"/>
        <end position="74"/>
    </location>
</feature>
<name>A0A2S5B7I9_9BASI</name>
<dbReference type="EMBL" id="PJQD01000047">
    <property type="protein sequence ID" value="POY72736.1"/>
    <property type="molecule type" value="Genomic_DNA"/>
</dbReference>
<dbReference type="GO" id="GO:0000981">
    <property type="term" value="F:DNA-binding transcription factor activity, RNA polymerase II-specific"/>
    <property type="evidence" value="ECO:0007669"/>
    <property type="project" value="InterPro"/>
</dbReference>
<keyword evidence="2" id="KW-0539">Nucleus</keyword>
<dbReference type="CDD" id="cd00067">
    <property type="entry name" value="GAL4"/>
    <property type="match status" value="1"/>
</dbReference>
<evidence type="ECO:0000313" key="6">
    <source>
        <dbReference type="Proteomes" id="UP000237144"/>
    </source>
</evidence>
<dbReference type="OrthoDB" id="2428527at2759"/>
<evidence type="ECO:0000313" key="5">
    <source>
        <dbReference type="EMBL" id="POY72736.1"/>
    </source>
</evidence>
<dbReference type="GO" id="GO:0003677">
    <property type="term" value="F:DNA binding"/>
    <property type="evidence" value="ECO:0007669"/>
    <property type="project" value="InterPro"/>
</dbReference>
<feature type="region of interest" description="Disordered" evidence="3">
    <location>
        <begin position="165"/>
        <end position="184"/>
    </location>
</feature>
<sequence length="725" mass="77361">MATQGGTVASTSTGRRLFNAHTPPTPPTADSSTNAVSKSRVKRACVACFTAKVRCSGEAPPCVRCSRKSFQCWYDPAGNSRKSQRQRGSVTEETAGVGDPASTWRTSPGPTTVGPLAGSDMEGSPPVAAAPPVQVRQPFFRWLGLTSVAPPGAPFRSLSVVVAERESPATGPGQSPTSPGVPQEPMIGTAQAEATVRTFYTLFENYLPYMPLADTLDALARGTLSEVVLVGMTMLVKRMRPETPCPPAETLADRAKALAVAQLALPTLEVVYGLLLLAYHEHGADRDSGLWAYSGMAIRTAIDLGLHKPFPTTDHREAALRSRIFWAVACLDRILSCGTGRLTTIPISQIDIDLPPPRETIRTAQGAALPDPFPVLCRLLLILGNVSDSVNANSATSTVPHVPQRVQLELAHFQASLPPPLQFSIHTFSAYVSAGCAPVFLLLSLWHQAVHLAIHQAALLYTQPGVASPEADGVTPQSGSSAISVGDMLAYSGLISNDAFLCTPTISQPIMMAGRAASALLKTLPSETPKYQVEPLERALVICQTTLEQMQRLWLGLSWHLESMTKNAREVEYLTRVGGPITTEDRGMLAKARMNDWARKCSQLLDQLSETPNEGEVVGVGLSSWGVTSAPNPTEPPPQPTVAVLRSGRTSPLPWPHDDLGSIGLFSRETPGFWAGDWPSYSTGPFSNASPPVQVVEEASVLWPTSRPSERSGITVPTSTAAGQP</sequence>
<dbReference type="Proteomes" id="UP000237144">
    <property type="component" value="Unassembled WGS sequence"/>
</dbReference>
<evidence type="ECO:0000259" key="4">
    <source>
        <dbReference type="PROSITE" id="PS50048"/>
    </source>
</evidence>
<dbReference type="Pfam" id="PF00172">
    <property type="entry name" value="Zn_clus"/>
    <property type="match status" value="1"/>
</dbReference>
<feature type="compositionally biased region" description="Polar residues" evidence="3">
    <location>
        <begin position="1"/>
        <end position="14"/>
    </location>
</feature>
<evidence type="ECO:0000256" key="1">
    <source>
        <dbReference type="ARBA" id="ARBA00022723"/>
    </source>
</evidence>
<dbReference type="GO" id="GO:0006351">
    <property type="term" value="P:DNA-templated transcription"/>
    <property type="evidence" value="ECO:0007669"/>
    <property type="project" value="InterPro"/>
</dbReference>
<feature type="region of interest" description="Disordered" evidence="3">
    <location>
        <begin position="1"/>
        <end position="36"/>
    </location>
</feature>
<dbReference type="PANTHER" id="PTHR47783">
    <property type="entry name" value="ZN(II)2CYS6 TRANSCRIPTION FACTOR (EUROFUNG)-RELATED"/>
    <property type="match status" value="1"/>
</dbReference>
<protein>
    <recommendedName>
        <fullName evidence="4">Zn(2)-C6 fungal-type domain-containing protein</fullName>
    </recommendedName>
</protein>
<feature type="compositionally biased region" description="Polar residues" evidence="3">
    <location>
        <begin position="715"/>
        <end position="725"/>
    </location>
</feature>
<dbReference type="PROSITE" id="PS50048">
    <property type="entry name" value="ZN2_CY6_FUNGAL_2"/>
    <property type="match status" value="1"/>
</dbReference>
<keyword evidence="6" id="KW-1185">Reference proteome</keyword>
<dbReference type="AlphaFoldDB" id="A0A2S5B7I9"/>
<evidence type="ECO:0000256" key="3">
    <source>
        <dbReference type="SAM" id="MobiDB-lite"/>
    </source>
</evidence>
<dbReference type="SMART" id="SM00906">
    <property type="entry name" value="Fungal_trans"/>
    <property type="match status" value="1"/>
</dbReference>
<dbReference type="InterPro" id="IPR036864">
    <property type="entry name" value="Zn2-C6_fun-type_DNA-bd_sf"/>
</dbReference>
<proteinExistence type="predicted"/>
<dbReference type="STRING" id="741276.A0A2S5B7I9"/>
<keyword evidence="1" id="KW-0479">Metal-binding</keyword>